<gene>
    <name evidence="1" type="ORF">E2C01_102153</name>
</gene>
<comment type="caution">
    <text evidence="1">The sequence shown here is derived from an EMBL/GenBank/DDBJ whole genome shotgun (WGS) entry which is preliminary data.</text>
</comment>
<reference evidence="1 2" key="1">
    <citation type="submission" date="2019-05" db="EMBL/GenBank/DDBJ databases">
        <title>Another draft genome of Portunus trituberculatus and its Hox gene families provides insights of decapod evolution.</title>
        <authorList>
            <person name="Jeong J.-H."/>
            <person name="Song I."/>
            <person name="Kim S."/>
            <person name="Choi T."/>
            <person name="Kim D."/>
            <person name="Ryu S."/>
            <person name="Kim W."/>
        </authorList>
    </citation>
    <scope>NUCLEOTIDE SEQUENCE [LARGE SCALE GENOMIC DNA]</scope>
    <source>
        <tissue evidence="1">Muscle</tissue>
    </source>
</reference>
<protein>
    <submittedName>
        <fullName evidence="1">Uncharacterized protein</fullName>
    </submittedName>
</protein>
<proteinExistence type="predicted"/>
<dbReference type="AlphaFoldDB" id="A0A5B7KHP7"/>
<keyword evidence="2" id="KW-1185">Reference proteome</keyword>
<evidence type="ECO:0000313" key="2">
    <source>
        <dbReference type="Proteomes" id="UP000324222"/>
    </source>
</evidence>
<sequence length="35" mass="3879">MKDYRLQPETSGYYKVRPLAPGESGAGVTLRCKCC</sequence>
<name>A0A5B7KHP7_PORTR</name>
<evidence type="ECO:0000313" key="1">
    <source>
        <dbReference type="EMBL" id="MPD06346.1"/>
    </source>
</evidence>
<accession>A0A5B7KHP7</accession>
<dbReference type="Proteomes" id="UP000324222">
    <property type="component" value="Unassembled WGS sequence"/>
</dbReference>
<dbReference type="EMBL" id="VSRR010150658">
    <property type="protein sequence ID" value="MPD06346.1"/>
    <property type="molecule type" value="Genomic_DNA"/>
</dbReference>
<organism evidence="1 2">
    <name type="scientific">Portunus trituberculatus</name>
    <name type="common">Swimming crab</name>
    <name type="synonym">Neptunus trituberculatus</name>
    <dbReference type="NCBI Taxonomy" id="210409"/>
    <lineage>
        <taxon>Eukaryota</taxon>
        <taxon>Metazoa</taxon>
        <taxon>Ecdysozoa</taxon>
        <taxon>Arthropoda</taxon>
        <taxon>Crustacea</taxon>
        <taxon>Multicrustacea</taxon>
        <taxon>Malacostraca</taxon>
        <taxon>Eumalacostraca</taxon>
        <taxon>Eucarida</taxon>
        <taxon>Decapoda</taxon>
        <taxon>Pleocyemata</taxon>
        <taxon>Brachyura</taxon>
        <taxon>Eubrachyura</taxon>
        <taxon>Portunoidea</taxon>
        <taxon>Portunidae</taxon>
        <taxon>Portuninae</taxon>
        <taxon>Portunus</taxon>
    </lineage>
</organism>